<dbReference type="Proteomes" id="UP001359886">
    <property type="component" value="Unassembled WGS sequence"/>
</dbReference>
<name>A0AAW9RBB5_9GAMM</name>
<keyword evidence="5" id="KW-1185">Reference proteome</keyword>
<dbReference type="GO" id="GO:0005737">
    <property type="term" value="C:cytoplasm"/>
    <property type="evidence" value="ECO:0007669"/>
    <property type="project" value="TreeGrafter"/>
</dbReference>
<protein>
    <recommendedName>
        <fullName evidence="3">exo-alpha-sialidase</fullName>
        <ecNumber evidence="3">3.2.1.18</ecNumber>
    </recommendedName>
</protein>
<dbReference type="InterPro" id="IPR036278">
    <property type="entry name" value="Sialidase_sf"/>
</dbReference>
<dbReference type="EC" id="3.2.1.18" evidence="3"/>
<dbReference type="EMBL" id="JAZHOG010000004">
    <property type="protein sequence ID" value="MEJ8567308.1"/>
    <property type="molecule type" value="Genomic_DNA"/>
</dbReference>
<dbReference type="RefSeq" id="WP_354694634.1">
    <property type="nucleotide sequence ID" value="NZ_JAZHOG010000004.1"/>
</dbReference>
<dbReference type="CDD" id="cd15482">
    <property type="entry name" value="Sialidase_non-viral"/>
    <property type="match status" value="1"/>
</dbReference>
<dbReference type="GO" id="GO:0006689">
    <property type="term" value="P:ganglioside catabolic process"/>
    <property type="evidence" value="ECO:0007669"/>
    <property type="project" value="TreeGrafter"/>
</dbReference>
<evidence type="ECO:0000256" key="3">
    <source>
        <dbReference type="ARBA" id="ARBA00012733"/>
    </source>
</evidence>
<evidence type="ECO:0000256" key="1">
    <source>
        <dbReference type="ARBA" id="ARBA00000427"/>
    </source>
</evidence>
<gene>
    <name evidence="4" type="ORF">V3330_06685</name>
</gene>
<dbReference type="PANTHER" id="PTHR10628:SF30">
    <property type="entry name" value="EXO-ALPHA-SIALIDASE"/>
    <property type="match status" value="1"/>
</dbReference>
<dbReference type="GO" id="GO:0016020">
    <property type="term" value="C:membrane"/>
    <property type="evidence" value="ECO:0007669"/>
    <property type="project" value="TreeGrafter"/>
</dbReference>
<evidence type="ECO:0000256" key="2">
    <source>
        <dbReference type="ARBA" id="ARBA00009348"/>
    </source>
</evidence>
<keyword evidence="4" id="KW-0326">Glycosidase</keyword>
<comment type="similarity">
    <text evidence="2">Belongs to the glycosyl hydrolase 33 family.</text>
</comment>
<evidence type="ECO:0000313" key="4">
    <source>
        <dbReference type="EMBL" id="MEJ8567308.1"/>
    </source>
</evidence>
<proteinExistence type="inferred from homology"/>
<comment type="caution">
    <text evidence="4">The sequence shown here is derived from an EMBL/GenBank/DDBJ whole genome shotgun (WGS) entry which is preliminary data.</text>
</comment>
<evidence type="ECO:0000313" key="5">
    <source>
        <dbReference type="Proteomes" id="UP001359886"/>
    </source>
</evidence>
<dbReference type="SUPFAM" id="SSF50939">
    <property type="entry name" value="Sialidases"/>
    <property type="match status" value="1"/>
</dbReference>
<dbReference type="Gene3D" id="2.120.10.10">
    <property type="match status" value="2"/>
</dbReference>
<comment type="catalytic activity">
    <reaction evidence="1">
        <text>Hydrolysis of alpha-(2-&gt;3)-, alpha-(2-&gt;6)-, alpha-(2-&gt;8)- glycosidic linkages of terminal sialic acid residues in oligosaccharides, glycoproteins, glycolipids, colominic acid and synthetic substrates.</text>
        <dbReference type="EC" id="3.2.1.18"/>
    </reaction>
</comment>
<organism evidence="4 5">
    <name type="scientific">Elongatibacter sediminis</name>
    <dbReference type="NCBI Taxonomy" id="3119006"/>
    <lineage>
        <taxon>Bacteria</taxon>
        <taxon>Pseudomonadati</taxon>
        <taxon>Pseudomonadota</taxon>
        <taxon>Gammaproteobacteria</taxon>
        <taxon>Chromatiales</taxon>
        <taxon>Wenzhouxiangellaceae</taxon>
        <taxon>Elongatibacter</taxon>
    </lineage>
</organism>
<keyword evidence="4" id="KW-0378">Hydrolase</keyword>
<accession>A0AAW9RBB5</accession>
<reference evidence="4 5" key="1">
    <citation type="submission" date="2024-02" db="EMBL/GenBank/DDBJ databases">
        <title>A novel Wenzhouxiangellaceae bacterium, isolated from coastal sediments.</title>
        <authorList>
            <person name="Du Z.-J."/>
            <person name="Ye Y.-Q."/>
            <person name="Zhang X.-Y."/>
        </authorList>
    </citation>
    <scope>NUCLEOTIDE SEQUENCE [LARGE SCALE GENOMIC DNA]</scope>
    <source>
        <strain evidence="4 5">CH-27</strain>
    </source>
</reference>
<sequence>MRQFRIITFACAVVLTLTVQPRPFGMVTVVMAQGFSGDLSRVSAASPFSADCNGPDFPITAAYVNAESEPYIAVNPRDPDNLIAVYHVDRYHNDGANGALAATSFDGGQTWHIPELRDQPQFSRCAGGNETNGGNFEKASDPWVDFGPDGTAYFAVASWDASNPDNTAQMVSTSTTGGRTWDRPVAAIRANDPEVSNGSRAAVTADPKRDRTAYLVWAWQRFTPQNKAGGASAFSRTTDGGKTWSEARHIYETPPGLQTSANQIVVTPNGDLVNVFNELKMGAGSDHPRHDRIAAIRSTDGGLTWTESTTLAKSFVAGVTDPNTGTRVRVGDSFTDIAVDPRPGTNNIYAVWGDARFNESRTQQIAFAKSVDGGRSWSEPVAVSTDSGEQTFIPSVAVNDKGEVAVSYYGFSARKSGSRALMTHYWITRSLDQGRNWTPRQQMTREPFDLRTAPYNSGFFFGEYQGLAGAGPSFVAVATFTNGRSLDNRTDIFFCSLIPDKPETGLLTGSAAGASTPTDEAARLCR</sequence>
<dbReference type="InterPro" id="IPR026856">
    <property type="entry name" value="Sialidase_fam"/>
</dbReference>
<dbReference type="GO" id="GO:0004308">
    <property type="term" value="F:exo-alpha-sialidase activity"/>
    <property type="evidence" value="ECO:0007669"/>
    <property type="project" value="UniProtKB-EC"/>
</dbReference>
<dbReference type="AlphaFoldDB" id="A0AAW9RBB5"/>
<dbReference type="PANTHER" id="PTHR10628">
    <property type="entry name" value="SIALIDASE"/>
    <property type="match status" value="1"/>
</dbReference>
<dbReference type="GO" id="GO:0009313">
    <property type="term" value="P:oligosaccharide catabolic process"/>
    <property type="evidence" value="ECO:0007669"/>
    <property type="project" value="TreeGrafter"/>
</dbReference>